<reference evidence="5 6" key="1">
    <citation type="journal article" date="2016" name="Mol. Biol. Evol.">
        <title>Genome-Wide Survey of Gut Fungi (Harpellales) Reveals the First Horizontally Transferred Ubiquitin Gene from a Mosquito Host.</title>
        <authorList>
            <person name="Wang Y."/>
            <person name="White M.M."/>
            <person name="Kvist S."/>
            <person name="Moncalvo J.M."/>
        </authorList>
    </citation>
    <scope>NUCLEOTIDE SEQUENCE [LARGE SCALE GENOMIC DNA]</scope>
    <source>
        <strain evidence="5 6">ALG-7-W6</strain>
    </source>
</reference>
<dbReference type="PANTHER" id="PTHR23113:SF368">
    <property type="entry name" value="CELL DIVISION CONTROL PROTEIN 25"/>
    <property type="match status" value="1"/>
</dbReference>
<feature type="compositionally biased region" description="Low complexity" evidence="3">
    <location>
        <begin position="916"/>
        <end position="934"/>
    </location>
</feature>
<keyword evidence="1 2" id="KW-0344">Guanine-nucleotide releasing factor</keyword>
<dbReference type="InterPro" id="IPR023578">
    <property type="entry name" value="Ras_GEF_dom_sf"/>
</dbReference>
<feature type="compositionally biased region" description="Polar residues" evidence="3">
    <location>
        <begin position="875"/>
        <end position="901"/>
    </location>
</feature>
<accession>A0A1R0H8H7</accession>
<dbReference type="OrthoDB" id="546434at2759"/>
<feature type="domain" description="Ras-GEF" evidence="4">
    <location>
        <begin position="941"/>
        <end position="1162"/>
    </location>
</feature>
<evidence type="ECO:0000313" key="6">
    <source>
        <dbReference type="Proteomes" id="UP000187455"/>
    </source>
</evidence>
<dbReference type="EMBL" id="LSSL01000114">
    <property type="protein sequence ID" value="OLY85423.1"/>
    <property type="molecule type" value="Genomic_DNA"/>
</dbReference>
<feature type="compositionally biased region" description="Polar residues" evidence="3">
    <location>
        <begin position="1140"/>
        <end position="1153"/>
    </location>
</feature>
<proteinExistence type="predicted"/>
<feature type="region of interest" description="Disordered" evidence="3">
    <location>
        <begin position="863"/>
        <end position="980"/>
    </location>
</feature>
<dbReference type="SUPFAM" id="SSF48366">
    <property type="entry name" value="Ras GEF"/>
    <property type="match status" value="1"/>
</dbReference>
<dbReference type="InterPro" id="IPR036964">
    <property type="entry name" value="RASGEF_cat_dom_sf"/>
</dbReference>
<evidence type="ECO:0000256" key="3">
    <source>
        <dbReference type="SAM" id="MobiDB-lite"/>
    </source>
</evidence>
<dbReference type="InterPro" id="IPR001895">
    <property type="entry name" value="RASGEF_cat_dom"/>
</dbReference>
<comment type="caution">
    <text evidence="5">The sequence shown here is derived from an EMBL/GenBank/DDBJ whole genome shotgun (WGS) entry which is preliminary data.</text>
</comment>
<dbReference type="GO" id="GO:0005886">
    <property type="term" value="C:plasma membrane"/>
    <property type="evidence" value="ECO:0007669"/>
    <property type="project" value="TreeGrafter"/>
</dbReference>
<dbReference type="GO" id="GO:0007265">
    <property type="term" value="P:Ras protein signal transduction"/>
    <property type="evidence" value="ECO:0007669"/>
    <property type="project" value="TreeGrafter"/>
</dbReference>
<feature type="compositionally biased region" description="Polar residues" evidence="3">
    <location>
        <begin position="509"/>
        <end position="535"/>
    </location>
</feature>
<feature type="compositionally biased region" description="Acidic residues" evidence="3">
    <location>
        <begin position="960"/>
        <end position="974"/>
    </location>
</feature>
<feature type="region of interest" description="Disordered" evidence="3">
    <location>
        <begin position="256"/>
        <end position="278"/>
    </location>
</feature>
<keyword evidence="6" id="KW-1185">Reference proteome</keyword>
<feature type="region of interest" description="Disordered" evidence="3">
    <location>
        <begin position="504"/>
        <end position="578"/>
    </location>
</feature>
<dbReference type="SMART" id="SM00147">
    <property type="entry name" value="RasGEF"/>
    <property type="match status" value="1"/>
</dbReference>
<evidence type="ECO:0000256" key="2">
    <source>
        <dbReference type="PROSITE-ProRule" id="PRU00168"/>
    </source>
</evidence>
<dbReference type="PANTHER" id="PTHR23113">
    <property type="entry name" value="GUANINE NUCLEOTIDE EXCHANGE FACTOR"/>
    <property type="match status" value="1"/>
</dbReference>
<protein>
    <submittedName>
        <fullName evidence="5">RAS guanyl-releasing protein 1</fullName>
    </submittedName>
</protein>
<feature type="compositionally biased region" description="Basic residues" evidence="3">
    <location>
        <begin position="863"/>
        <end position="874"/>
    </location>
</feature>
<feature type="compositionally biased region" description="Basic and acidic residues" evidence="3">
    <location>
        <begin position="936"/>
        <end position="947"/>
    </location>
</feature>
<evidence type="ECO:0000259" key="4">
    <source>
        <dbReference type="PROSITE" id="PS50009"/>
    </source>
</evidence>
<dbReference type="Pfam" id="PF00617">
    <property type="entry name" value="RasGEF"/>
    <property type="match status" value="1"/>
</dbReference>
<organism evidence="5 6">
    <name type="scientific">Smittium mucronatum</name>
    <dbReference type="NCBI Taxonomy" id="133383"/>
    <lineage>
        <taxon>Eukaryota</taxon>
        <taxon>Fungi</taxon>
        <taxon>Fungi incertae sedis</taxon>
        <taxon>Zoopagomycota</taxon>
        <taxon>Kickxellomycotina</taxon>
        <taxon>Harpellomycetes</taxon>
        <taxon>Harpellales</taxon>
        <taxon>Legeriomycetaceae</taxon>
        <taxon>Smittium</taxon>
    </lineage>
</organism>
<gene>
    <name evidence="5" type="ORF">AYI68_g384</name>
</gene>
<dbReference type="PROSITE" id="PS50009">
    <property type="entry name" value="RASGEF_CAT"/>
    <property type="match status" value="1"/>
</dbReference>
<evidence type="ECO:0000256" key="1">
    <source>
        <dbReference type="ARBA" id="ARBA00022658"/>
    </source>
</evidence>
<name>A0A1R0H8H7_9FUNG</name>
<dbReference type="Proteomes" id="UP000187455">
    <property type="component" value="Unassembled WGS sequence"/>
</dbReference>
<feature type="region of interest" description="Disordered" evidence="3">
    <location>
        <begin position="1138"/>
        <end position="1162"/>
    </location>
</feature>
<dbReference type="GO" id="GO:0005085">
    <property type="term" value="F:guanyl-nucleotide exchange factor activity"/>
    <property type="evidence" value="ECO:0007669"/>
    <property type="project" value="UniProtKB-KW"/>
</dbReference>
<evidence type="ECO:0000313" key="5">
    <source>
        <dbReference type="EMBL" id="OLY85423.1"/>
    </source>
</evidence>
<dbReference type="STRING" id="133383.A0A1R0H8H7"/>
<sequence>MQKYPHPSKDPPLSPVFDSDAIPSLIDSLNSFKLISNIDLTANVIDDTLNSHGLFKRKKILQLYNDPLNQKIEPNSTAQSFENTKKSYNIGVVNSFDSKPVLGCHSGYETPVQLKNPISKRVHIAATDPGTDTISIDKSTLDLLHNHSQSIESNPNYTPLPEFVNSYSPIGSRSIDSPVSPQNIAIDTNSTFVNNSYIPHHLPPSKTLPSLPSSYIHSPTLLSPDLNNVNGGDTLLDSDNHNYDYNSSISKHKLSKNYPKLENSHSTSSKTPLSISSNPYSKKHSFITANSNIETEFSQHLFKTKSESIVTSPNSSKPTGFVTDYIPSTKISTENHLDSRKFDHSSLLPSKNDALISNSASPNTTSPYLKEKLSPSNNVSNFTPIRTTENAATLPIECIIFAIDIIDINSIFALSDFLKLKTDTKIFVTFIKDSLNSILEQQKENLPNIVECNRLVDIIKSNPSHNISVCESGINGFSNAFPKLLARMSKAVIFSRSVSMPAYNENTKRQSSPPENTNTIEMSKSTSLPLSLRPNRQSKNHPKSIDKRHTGKSFNSPMQSPKAFGDFPSKKTKSPKQKNENWLGYHLAGLWAGQNPMPNDQQRNSEKVVLISDLLYRFVHESVLDNDQDLEFIKTFLTVYQKFITFDDLWNKYYKQDFECNLRARQQVINFATKSSKVSYLQEYCASILEIFTADLPGKFVDRSEFRMKSSKGLNRSSSTRISSNSKLLDQSITHNSSLMSMLAAFVFSILPDRGNLVESIEEFLLISNSNTHAHNFLSISTGGLGGKKSINQQYIKSFAIAQKSVESIISSGYIPIFPDTDSAKYLNYKHFARLVTLIEIVMFNYIDPRDLLNYLWKPNRHKRKNNKMKKKTRSQSNQSTPKSSVSDKIYSENENTNTSDFTKRFNPVGGDLEHSNNSSISNKSISSKSNINSDHGTEKNDQEYLDQRIVTGSGLMSDLDPEDSNSSDDESIFEDGKPPNEVSTLLPSIEFTNFISEFIIKSILSLETPSLRALMIENFAKVALELEVSKNLNSLGAVLAGLNSAAIGRLSKTKSIFNQSRLASRLAKSEDIMASRFMYQKYRMLCSELFPHYIPFLPVLLGDLVHYNESSKDILSIKPTIHTIGYYQRRQVTLEDSLKSSSNRYESPNSPGSPKHKNKPRERELVGINWLKFENMGRLVLNFAELQERNPISSINSSANGSISFGVNSFSISAGQSSGNNLNSSSIKNKPVNSNIHQMAVLNGVSNIMSPVNSSFNFCNLFGEFDLSFLIKFLGQNLLDSDEQYDLSLILEPRVNSLNYSTL</sequence>
<dbReference type="Gene3D" id="1.10.840.10">
    <property type="entry name" value="Ras guanine-nucleotide exchange factors catalytic domain"/>
    <property type="match status" value="1"/>
</dbReference>
<dbReference type="InterPro" id="IPR008937">
    <property type="entry name" value="Ras-like_GEF"/>
</dbReference>
<feature type="compositionally biased region" description="Low complexity" evidence="3">
    <location>
        <begin position="264"/>
        <end position="277"/>
    </location>
</feature>